<name>A0ABT0M663_9RHOB</name>
<reference evidence="1 2" key="1">
    <citation type="submission" date="2022-05" db="EMBL/GenBank/DDBJ databases">
        <title>Seasonal and diel survey of microbial diversity of the Tyrrhenian coast.</title>
        <authorList>
            <person name="Gattoni G."/>
            <person name="Corral P."/>
        </authorList>
    </citation>
    <scope>NUCLEOTIDE SEQUENCE [LARGE SCALE GENOMIC DNA]</scope>
    <source>
        <strain evidence="1 2">V10</strain>
    </source>
</reference>
<gene>
    <name evidence="1" type="ORF">M3N55_16655</name>
</gene>
<evidence type="ECO:0000313" key="1">
    <source>
        <dbReference type="EMBL" id="MCL1630337.1"/>
    </source>
</evidence>
<sequence length="54" mass="6627">MLHAKLVREGFRVNVKVVERIYREERLWLRRTKRKKIPREGREGAWCPIAPNQR</sequence>
<dbReference type="EMBL" id="JALZWP010000054">
    <property type="protein sequence ID" value="MCL1630337.1"/>
    <property type="molecule type" value="Genomic_DNA"/>
</dbReference>
<proteinExistence type="predicted"/>
<keyword evidence="2" id="KW-1185">Reference proteome</keyword>
<accession>A0ABT0M663</accession>
<evidence type="ECO:0000313" key="2">
    <source>
        <dbReference type="Proteomes" id="UP001202550"/>
    </source>
</evidence>
<protein>
    <recommendedName>
        <fullName evidence="3">HTH-like domain-containing protein</fullName>
    </recommendedName>
</protein>
<comment type="caution">
    <text evidence="1">The sequence shown here is derived from an EMBL/GenBank/DDBJ whole genome shotgun (WGS) entry which is preliminary data.</text>
</comment>
<organism evidence="1 2">
    <name type="scientific">Roseinatronobacter domitianus</name>
    <dbReference type="NCBI Taxonomy" id="2940293"/>
    <lineage>
        <taxon>Bacteria</taxon>
        <taxon>Pseudomonadati</taxon>
        <taxon>Pseudomonadota</taxon>
        <taxon>Alphaproteobacteria</taxon>
        <taxon>Rhodobacterales</taxon>
        <taxon>Paracoccaceae</taxon>
        <taxon>Roseinatronobacter</taxon>
    </lineage>
</organism>
<dbReference type="Proteomes" id="UP001202550">
    <property type="component" value="Unassembled WGS sequence"/>
</dbReference>
<evidence type="ECO:0008006" key="3">
    <source>
        <dbReference type="Google" id="ProtNLM"/>
    </source>
</evidence>